<reference evidence="1 2" key="1">
    <citation type="submission" date="2019-08" db="EMBL/GenBank/DDBJ databases">
        <title>In-depth cultivation of the pig gut microbiome towards novel bacterial diversity and tailored functional studies.</title>
        <authorList>
            <person name="Wylensek D."/>
            <person name="Hitch T.C.A."/>
            <person name="Clavel T."/>
        </authorList>
    </citation>
    <scope>NUCLEOTIDE SEQUENCE [LARGE SCALE GENOMIC DNA]</scope>
    <source>
        <strain evidence="1 2">WCA-389-WT-23D1</strain>
    </source>
</reference>
<dbReference type="AlphaFoldDB" id="A0A7X2NPL8"/>
<sequence length="135" mass="15665">MEKETCNIICIEKDQERNAIIELTENEDTVTIKFSVGELVLTKEGDNYFETLIKLREELEKMDIKLLCKGCCKNVYPSGMLLNMGAGRNAYTLIYGEQAKRNSLVDIFDTCLLDEYATIQEQSEYFENWILSLRR</sequence>
<keyword evidence="2" id="KW-1185">Reference proteome</keyword>
<protein>
    <submittedName>
        <fullName evidence="1">Uncharacterized protein</fullName>
    </submittedName>
</protein>
<dbReference type="Proteomes" id="UP000429958">
    <property type="component" value="Unassembled WGS sequence"/>
</dbReference>
<dbReference type="EMBL" id="VUMD01000043">
    <property type="protein sequence ID" value="MSS38715.1"/>
    <property type="molecule type" value="Genomic_DNA"/>
</dbReference>
<name>A0A7X2NPL8_9CLOT</name>
<comment type="caution">
    <text evidence="1">The sequence shown here is derived from an EMBL/GenBank/DDBJ whole genome shotgun (WGS) entry which is preliminary data.</text>
</comment>
<gene>
    <name evidence="1" type="ORF">FYJ39_20000</name>
</gene>
<evidence type="ECO:0000313" key="2">
    <source>
        <dbReference type="Proteomes" id="UP000429958"/>
    </source>
</evidence>
<evidence type="ECO:0000313" key="1">
    <source>
        <dbReference type="EMBL" id="MSS38715.1"/>
    </source>
</evidence>
<dbReference type="RefSeq" id="WP_154474078.1">
    <property type="nucleotide sequence ID" value="NZ_VUMD01000043.1"/>
</dbReference>
<proteinExistence type="predicted"/>
<organism evidence="1 2">
    <name type="scientific">Clostridium porci</name>
    <dbReference type="NCBI Taxonomy" id="2605778"/>
    <lineage>
        <taxon>Bacteria</taxon>
        <taxon>Bacillati</taxon>
        <taxon>Bacillota</taxon>
        <taxon>Clostridia</taxon>
        <taxon>Eubacteriales</taxon>
        <taxon>Clostridiaceae</taxon>
        <taxon>Clostridium</taxon>
    </lineage>
</organism>
<accession>A0A7X2NPL8</accession>